<feature type="transmembrane region" description="Helical" evidence="9">
    <location>
        <begin position="22"/>
        <end position="39"/>
    </location>
</feature>
<gene>
    <name evidence="10" type="ORF">DIT26_05235</name>
</gene>
<evidence type="ECO:0000256" key="9">
    <source>
        <dbReference type="SAM" id="Phobius"/>
    </source>
</evidence>
<dbReference type="AlphaFoldDB" id="A0A3D3TLG5"/>
<dbReference type="GO" id="GO:0016020">
    <property type="term" value="C:membrane"/>
    <property type="evidence" value="ECO:0007669"/>
    <property type="project" value="InterPro"/>
</dbReference>
<evidence type="ECO:0000313" key="10">
    <source>
        <dbReference type="EMBL" id="HCO69974.1"/>
    </source>
</evidence>
<evidence type="ECO:0000256" key="8">
    <source>
        <dbReference type="ARBA" id="ARBA00023136"/>
    </source>
</evidence>
<evidence type="ECO:0000256" key="7">
    <source>
        <dbReference type="ARBA" id="ARBA00023065"/>
    </source>
</evidence>
<feature type="non-terminal residue" evidence="10">
    <location>
        <position position="1"/>
    </location>
</feature>
<evidence type="ECO:0000256" key="4">
    <source>
        <dbReference type="ARBA" id="ARBA00022842"/>
    </source>
</evidence>
<evidence type="ECO:0000256" key="2">
    <source>
        <dbReference type="ARBA" id="ARBA00022448"/>
    </source>
</evidence>
<keyword evidence="6 9" id="KW-1133">Transmembrane helix</keyword>
<sequence length="130" mass="13635">ADNVGDNVGDVAGLGADILESYVASIVSAVVLAIFMKFADHGTMTEAQYYGLIILPVLIAGAGVLASLIGVLVVANMKTKDAQKSLSFGNLFTGALVLGFVAIVIGIAAPDYPFKDTFIINPEFVSRWRL</sequence>
<dbReference type="EMBL" id="DQBS01000125">
    <property type="protein sequence ID" value="HCO69974.1"/>
    <property type="molecule type" value="Genomic_DNA"/>
</dbReference>
<keyword evidence="4" id="KW-0460">Magnesium</keyword>
<keyword evidence="5" id="KW-1278">Translocase</keyword>
<evidence type="ECO:0000256" key="5">
    <source>
        <dbReference type="ARBA" id="ARBA00022967"/>
    </source>
</evidence>
<dbReference type="GO" id="GO:0012505">
    <property type="term" value="C:endomembrane system"/>
    <property type="evidence" value="ECO:0007669"/>
    <property type="project" value="UniProtKB-SubCell"/>
</dbReference>
<keyword evidence="8 9" id="KW-0472">Membrane</keyword>
<keyword evidence="3 9" id="KW-0812">Transmembrane</keyword>
<organism evidence="10 11">
    <name type="scientific">Mesotoga infera</name>
    <dbReference type="NCBI Taxonomy" id="1236046"/>
    <lineage>
        <taxon>Bacteria</taxon>
        <taxon>Thermotogati</taxon>
        <taxon>Thermotogota</taxon>
        <taxon>Thermotogae</taxon>
        <taxon>Kosmotogales</taxon>
        <taxon>Kosmotogaceae</taxon>
        <taxon>Mesotoga</taxon>
    </lineage>
</organism>
<dbReference type="Proteomes" id="UP000264215">
    <property type="component" value="Unassembled WGS sequence"/>
</dbReference>
<keyword evidence="2" id="KW-0813">Transport</keyword>
<name>A0A3D3TLG5_9BACT</name>
<evidence type="ECO:0000313" key="11">
    <source>
        <dbReference type="Proteomes" id="UP000264215"/>
    </source>
</evidence>
<keyword evidence="7" id="KW-0406">Ion transport</keyword>
<evidence type="ECO:0000256" key="3">
    <source>
        <dbReference type="ARBA" id="ARBA00022692"/>
    </source>
</evidence>
<comment type="caution">
    <text evidence="10">The sequence shown here is derived from an EMBL/GenBank/DDBJ whole genome shotgun (WGS) entry which is preliminary data.</text>
</comment>
<reference evidence="10 11" key="1">
    <citation type="journal article" date="2018" name="Nat. Biotechnol.">
        <title>A standardized bacterial taxonomy based on genome phylogeny substantially revises the tree of life.</title>
        <authorList>
            <person name="Parks D.H."/>
            <person name="Chuvochina M."/>
            <person name="Waite D.W."/>
            <person name="Rinke C."/>
            <person name="Skarshewski A."/>
            <person name="Chaumeil P.A."/>
            <person name="Hugenholtz P."/>
        </authorList>
    </citation>
    <scope>NUCLEOTIDE SEQUENCE [LARGE SCALE GENOMIC DNA]</scope>
    <source>
        <strain evidence="10">UBA9905</strain>
    </source>
</reference>
<feature type="transmembrane region" description="Helical" evidence="9">
    <location>
        <begin position="87"/>
        <end position="109"/>
    </location>
</feature>
<dbReference type="GO" id="GO:0004427">
    <property type="term" value="F:inorganic diphosphate phosphatase activity"/>
    <property type="evidence" value="ECO:0007669"/>
    <property type="project" value="InterPro"/>
</dbReference>
<feature type="transmembrane region" description="Helical" evidence="9">
    <location>
        <begin position="51"/>
        <end position="75"/>
    </location>
</feature>
<protein>
    <submittedName>
        <fullName evidence="10">Sodium-translocating pyrophosphatase</fullName>
    </submittedName>
</protein>
<evidence type="ECO:0000256" key="6">
    <source>
        <dbReference type="ARBA" id="ARBA00022989"/>
    </source>
</evidence>
<comment type="subcellular location">
    <subcellularLocation>
        <location evidence="1">Endomembrane system</location>
        <topology evidence="1">Multi-pass membrane protein</topology>
    </subcellularLocation>
</comment>
<proteinExistence type="predicted"/>
<dbReference type="Pfam" id="PF03030">
    <property type="entry name" value="H_PPase"/>
    <property type="match status" value="1"/>
</dbReference>
<accession>A0A3D3TLG5</accession>
<dbReference type="PANTHER" id="PTHR31998">
    <property type="entry name" value="K(+)-INSENSITIVE PYROPHOSPHATE-ENERGIZED PROTON PUMP"/>
    <property type="match status" value="1"/>
</dbReference>
<feature type="non-terminal residue" evidence="10">
    <location>
        <position position="130"/>
    </location>
</feature>
<dbReference type="InterPro" id="IPR004131">
    <property type="entry name" value="PPase-energised_H-pump"/>
</dbReference>
<evidence type="ECO:0000256" key="1">
    <source>
        <dbReference type="ARBA" id="ARBA00004127"/>
    </source>
</evidence>
<dbReference type="GO" id="GO:0009678">
    <property type="term" value="F:diphosphate hydrolysis-driven proton transmembrane transporter activity"/>
    <property type="evidence" value="ECO:0007669"/>
    <property type="project" value="InterPro"/>
</dbReference>